<evidence type="ECO:0000256" key="2">
    <source>
        <dbReference type="ARBA" id="ARBA00006109"/>
    </source>
</evidence>
<dbReference type="GO" id="GO:0012505">
    <property type="term" value="C:endomembrane system"/>
    <property type="evidence" value="ECO:0007669"/>
    <property type="project" value="UniProtKB-SubCell"/>
</dbReference>
<keyword evidence="3" id="KW-0812">Transmembrane</keyword>
<evidence type="ECO:0000313" key="6">
    <source>
        <dbReference type="EMBL" id="CAG9293195.1"/>
    </source>
</evidence>
<keyword evidence="5" id="KW-0472">Membrane</keyword>
<sequence length="104" mass="11481">MASKTLFATGTVLLLHAAYSCLHYRSLLQELEDAVLEDADSTHRLPPVDVWIEAISGFLILLVSELMRAGSGLHPISKMGGTRLMAPSYQTRDFDIYSTRSKAL</sequence>
<accession>A0A8J9SJ09</accession>
<gene>
    <name evidence="6" type="ORF">PTTT1_LOCUS50778</name>
</gene>
<reference evidence="6" key="1">
    <citation type="submission" date="2022-02" db="EMBL/GenBank/DDBJ databases">
        <authorList>
            <person name="Giguere J D."/>
        </authorList>
    </citation>
    <scope>NUCLEOTIDE SEQUENCE</scope>
    <source>
        <strain evidence="6">CCAP 1055/1</strain>
    </source>
</reference>
<evidence type="ECO:0000256" key="4">
    <source>
        <dbReference type="ARBA" id="ARBA00022989"/>
    </source>
</evidence>
<dbReference type="PROSITE" id="PS51257">
    <property type="entry name" value="PROKAR_LIPOPROTEIN"/>
    <property type="match status" value="1"/>
</dbReference>
<evidence type="ECO:0000256" key="1">
    <source>
        <dbReference type="ARBA" id="ARBA00004127"/>
    </source>
</evidence>
<organism evidence="6">
    <name type="scientific">Phaeodactylum tricornutum</name>
    <name type="common">Diatom</name>
    <dbReference type="NCBI Taxonomy" id="2850"/>
    <lineage>
        <taxon>Eukaryota</taxon>
        <taxon>Sar</taxon>
        <taxon>Stramenopiles</taxon>
        <taxon>Ochrophyta</taxon>
        <taxon>Bacillariophyta</taxon>
        <taxon>Bacillariophyceae</taxon>
        <taxon>Bacillariophycidae</taxon>
        <taxon>Naviculales</taxon>
        <taxon>Phaeodactylaceae</taxon>
        <taxon>Phaeodactylum</taxon>
    </lineage>
</organism>
<comment type="similarity">
    <text evidence="2">Belongs to the membrane magnesium transporter (TC 1.A.67) family.</text>
</comment>
<dbReference type="EMBL" id="OU594948">
    <property type="protein sequence ID" value="CAG9293195.1"/>
    <property type="molecule type" value="Genomic_DNA"/>
</dbReference>
<keyword evidence="4" id="KW-1133">Transmembrane helix</keyword>
<dbReference type="Proteomes" id="UP000836788">
    <property type="component" value="Chromosome 7"/>
</dbReference>
<dbReference type="AlphaFoldDB" id="A0A8J9SJ09"/>
<dbReference type="InterPro" id="IPR018937">
    <property type="entry name" value="MMgT"/>
</dbReference>
<evidence type="ECO:0000256" key="5">
    <source>
        <dbReference type="ARBA" id="ARBA00023136"/>
    </source>
</evidence>
<protein>
    <recommendedName>
        <fullName evidence="7">Membrane magnesium transporter</fullName>
    </recommendedName>
</protein>
<evidence type="ECO:0008006" key="7">
    <source>
        <dbReference type="Google" id="ProtNLM"/>
    </source>
</evidence>
<comment type="subcellular location">
    <subcellularLocation>
        <location evidence="1">Endomembrane system</location>
        <topology evidence="1">Multi-pass membrane protein</topology>
    </subcellularLocation>
</comment>
<evidence type="ECO:0000256" key="3">
    <source>
        <dbReference type="ARBA" id="ARBA00022692"/>
    </source>
</evidence>
<proteinExistence type="inferred from homology"/>
<dbReference type="Pfam" id="PF10270">
    <property type="entry name" value="MMgT"/>
    <property type="match status" value="1"/>
</dbReference>
<name>A0A8J9SJ09_PHATR</name>